<dbReference type="Proteomes" id="UP000295711">
    <property type="component" value="Unassembled WGS sequence"/>
</dbReference>
<name>A0A4R2LLK8_9FIRM</name>
<protein>
    <submittedName>
        <fullName evidence="1">Uncharacterized protein</fullName>
    </submittedName>
</protein>
<proteinExistence type="predicted"/>
<dbReference type="RefSeq" id="WP_132087853.1">
    <property type="nucleotide sequence ID" value="NZ_JANKAQ010000002.1"/>
</dbReference>
<keyword evidence="2" id="KW-1185">Reference proteome</keyword>
<dbReference type="OrthoDB" id="1911073at2"/>
<sequence>MDWTDNDLSRSRFQAGEMMKLDYSDLISPFSFYVERIGHVKTPTLRDIWNPRTTWQGYQMYLGLLLMTPQACGQENNISMFDLIRSDIRLQTSYAAMFDFFLEENILWDENNRLFFTYKEKDKDNQIIPVGMICAENFSELCDIILQKCGIARKDYDVDASKIKNKRALEILTKIRQGRQQASGKSKHDKDMDLPNLVTAVAVKSNSINFTNIWDLTIYQFYEQFKKEQVGIYFDIQKMSVAAYGNTKNTFKGNEWYKNEN</sequence>
<evidence type="ECO:0000313" key="2">
    <source>
        <dbReference type="Proteomes" id="UP000295711"/>
    </source>
</evidence>
<gene>
    <name evidence="1" type="ORF">EV212_101325</name>
</gene>
<reference evidence="1 2" key="1">
    <citation type="submission" date="2019-03" db="EMBL/GenBank/DDBJ databases">
        <title>Genomic Encyclopedia of Type Strains, Phase IV (KMG-IV): sequencing the most valuable type-strain genomes for metagenomic binning, comparative biology and taxonomic classification.</title>
        <authorList>
            <person name="Goeker M."/>
        </authorList>
    </citation>
    <scope>NUCLEOTIDE SEQUENCE [LARGE SCALE GENOMIC DNA]</scope>
    <source>
        <strain evidence="1 2">DSM 28559</strain>
    </source>
</reference>
<dbReference type="AlphaFoldDB" id="A0A4R2LLK8"/>
<accession>A0A4R2LLK8</accession>
<dbReference type="EMBL" id="SLXA01000001">
    <property type="protein sequence ID" value="TCO86534.1"/>
    <property type="molecule type" value="Genomic_DNA"/>
</dbReference>
<comment type="caution">
    <text evidence="1">The sequence shown here is derived from an EMBL/GenBank/DDBJ whole genome shotgun (WGS) entry which is preliminary data.</text>
</comment>
<organism evidence="1 2">
    <name type="scientific">Frisingicoccus caecimuris</name>
    <dbReference type="NCBI Taxonomy" id="1796636"/>
    <lineage>
        <taxon>Bacteria</taxon>
        <taxon>Bacillati</taxon>
        <taxon>Bacillota</taxon>
        <taxon>Clostridia</taxon>
        <taxon>Lachnospirales</taxon>
        <taxon>Lachnospiraceae</taxon>
        <taxon>Frisingicoccus</taxon>
    </lineage>
</organism>
<evidence type="ECO:0000313" key="1">
    <source>
        <dbReference type="EMBL" id="TCO86534.1"/>
    </source>
</evidence>